<dbReference type="AlphaFoldDB" id="A0A2U2HLT0"/>
<dbReference type="Proteomes" id="UP000241421">
    <property type="component" value="Unassembled WGS sequence"/>
</dbReference>
<name>A0A2U2HLT0_9BURK</name>
<dbReference type="Pfam" id="PF07394">
    <property type="entry name" value="DUF1501"/>
    <property type="match status" value="1"/>
</dbReference>
<dbReference type="PANTHER" id="PTHR43737">
    <property type="entry name" value="BLL7424 PROTEIN"/>
    <property type="match status" value="1"/>
</dbReference>
<proteinExistence type="predicted"/>
<keyword evidence="2" id="KW-1185">Reference proteome</keyword>
<gene>
    <name evidence="1" type="ORF">C7C56_012315</name>
</gene>
<dbReference type="InterPro" id="IPR010869">
    <property type="entry name" value="DUF1501"/>
</dbReference>
<sequence length="430" mass="44885">MAEASAANATDYKALVCIFLYGGNDYANTVVPYDSGNHALYANFRPAFAHSRDNLAATALLPSVTPLDAGGFAHQYALAPNLAPLLPLFNTGKLGVMLNVGTLVQPTTKLQYTNKSVKLPPKLFSHNDQQSVWQSSSPEGATSGWGGRMGDLFQAGNANATFSCVNVSGNAVFMSGRTAVQYQVSSSGSVPLAGLKSPLFGSAACTAVLRKLISEPRSHLFENEYNRVSKRSIDANEVLTSALAARPALATVFPAGNSLGDQLKMVARMISAGPALGLKRQVFFVSLGGFDNHDAMLTDHPVLMTRLGAAMSAFYAATVELGVSDAVTAFTASDFGRTLSGNANGSDHGWGSMHFVMGGAVNGGRFYGTAPIVANGGPDDVGQGRLLPSTSVDQFAATMGGWLGVSDTDLLALLPNLANYNASARKLGFV</sequence>
<evidence type="ECO:0000313" key="2">
    <source>
        <dbReference type="Proteomes" id="UP000241421"/>
    </source>
</evidence>
<organism evidence="1 2">
    <name type="scientific">Massilia glaciei</name>
    <dbReference type="NCBI Taxonomy" id="1524097"/>
    <lineage>
        <taxon>Bacteria</taxon>
        <taxon>Pseudomonadati</taxon>
        <taxon>Pseudomonadota</taxon>
        <taxon>Betaproteobacteria</taxon>
        <taxon>Burkholderiales</taxon>
        <taxon>Oxalobacteraceae</taxon>
        <taxon>Telluria group</taxon>
        <taxon>Massilia</taxon>
    </lineage>
</organism>
<dbReference type="OrthoDB" id="9779968at2"/>
<dbReference type="PANTHER" id="PTHR43737:SF1">
    <property type="entry name" value="DUF1501 DOMAIN-CONTAINING PROTEIN"/>
    <property type="match status" value="1"/>
</dbReference>
<evidence type="ECO:0000313" key="1">
    <source>
        <dbReference type="EMBL" id="PWF48392.1"/>
    </source>
</evidence>
<accession>A0A2U2HLT0</accession>
<dbReference type="EMBL" id="PXWF02000202">
    <property type="protein sequence ID" value="PWF48392.1"/>
    <property type="molecule type" value="Genomic_DNA"/>
</dbReference>
<protein>
    <submittedName>
        <fullName evidence="1">DUF1501 domain-containing protein</fullName>
    </submittedName>
</protein>
<reference evidence="1 2" key="1">
    <citation type="submission" date="2018-04" db="EMBL/GenBank/DDBJ databases">
        <title>Massilia violaceinigra sp. nov., a novel purple-pigmented bacterium isolated from Tianshan glacier, Xinjiang, China.</title>
        <authorList>
            <person name="Wang H."/>
        </authorList>
    </citation>
    <scope>NUCLEOTIDE SEQUENCE [LARGE SCALE GENOMIC DNA]</scope>
    <source>
        <strain evidence="1 2">B448-2</strain>
    </source>
</reference>
<comment type="caution">
    <text evidence="1">The sequence shown here is derived from an EMBL/GenBank/DDBJ whole genome shotgun (WGS) entry which is preliminary data.</text>
</comment>